<organism evidence="1 2">
    <name type="scientific">Leptonema illini DSM 21528</name>
    <dbReference type="NCBI Taxonomy" id="929563"/>
    <lineage>
        <taxon>Bacteria</taxon>
        <taxon>Pseudomonadati</taxon>
        <taxon>Spirochaetota</taxon>
        <taxon>Spirochaetia</taxon>
        <taxon>Leptospirales</taxon>
        <taxon>Leptospiraceae</taxon>
        <taxon>Leptonema</taxon>
    </lineage>
</organism>
<gene>
    <name evidence="1" type="ORF">Lepil_0265</name>
</gene>
<evidence type="ECO:0000313" key="1">
    <source>
        <dbReference type="EMBL" id="EHQ04972.1"/>
    </source>
</evidence>
<keyword evidence="2" id="KW-1185">Reference proteome</keyword>
<reference evidence="1 2" key="1">
    <citation type="submission" date="2011-10" db="EMBL/GenBank/DDBJ databases">
        <title>The Improved High-Quality Draft genome of Leptonema illini DSM 21528.</title>
        <authorList>
            <consortium name="US DOE Joint Genome Institute (JGI-PGF)"/>
            <person name="Lucas S."/>
            <person name="Copeland A."/>
            <person name="Lapidus A."/>
            <person name="Glavina del Rio T."/>
            <person name="Dalin E."/>
            <person name="Tice H."/>
            <person name="Bruce D."/>
            <person name="Goodwin L."/>
            <person name="Pitluck S."/>
            <person name="Peters L."/>
            <person name="Mikhailova N."/>
            <person name="Held B."/>
            <person name="Kyrpides N."/>
            <person name="Mavromatis K."/>
            <person name="Ivanova N."/>
            <person name="Markowitz V."/>
            <person name="Cheng J.-F."/>
            <person name="Hugenholtz P."/>
            <person name="Woyke T."/>
            <person name="Wu D."/>
            <person name="Gronow S."/>
            <person name="Wellnitz S."/>
            <person name="Brambilla E.-M."/>
            <person name="Klenk H.-P."/>
            <person name="Eisen J.A."/>
        </authorList>
    </citation>
    <scope>NUCLEOTIDE SEQUENCE [LARGE SCALE GENOMIC DNA]</scope>
    <source>
        <strain evidence="1 2">DSM 21528</strain>
    </source>
</reference>
<evidence type="ECO:0000313" key="2">
    <source>
        <dbReference type="Proteomes" id="UP000005737"/>
    </source>
</evidence>
<sequence>MAFRVVFWNLVPGKELNDSSLERIRRTVLNGASSPHLMQFPTDTFVSEIRSAYPGVVELDDGSLAWDNGDDGAFYVTIGSQFVEFCFFDVDSENREWAYEIADNLNVDYYEGGN</sequence>
<dbReference type="AlphaFoldDB" id="H2CJ55"/>
<dbReference type="EMBL" id="JH597773">
    <property type="protein sequence ID" value="EHQ04972.1"/>
    <property type="molecule type" value="Genomic_DNA"/>
</dbReference>
<dbReference type="HOGENOM" id="CLU_2118002_0_0_12"/>
<protein>
    <submittedName>
        <fullName evidence="1">Uncharacterized protein</fullName>
    </submittedName>
</protein>
<dbReference type="RefSeq" id="WP_002769184.1">
    <property type="nucleotide sequence ID" value="NZ_JH597773.1"/>
</dbReference>
<name>H2CJ55_9LEPT</name>
<dbReference type="Proteomes" id="UP000005737">
    <property type="component" value="Unassembled WGS sequence"/>
</dbReference>
<proteinExistence type="predicted"/>
<dbReference type="STRING" id="183.GCA_002009735_00578"/>
<accession>H2CJ55</accession>